<sequence>MSDRIMEPSPTETLEPNHISEIETVIASMLAEGQTVKAGRDPEAGYLWQFKYGTVEVFVQLTGLTDDDTLTAWSYVLPLPARNEAELMRQLLQSNWLTTFEAHFAIVDNKVVVVANRTVAELSPGEIARGITLVANIADDYDEVLIEQFGQ</sequence>
<protein>
    <submittedName>
        <fullName evidence="1">YbjN domain-containing protein</fullName>
    </submittedName>
</protein>
<dbReference type="Gene3D" id="3.30.1460.10">
    <property type="match status" value="1"/>
</dbReference>
<organism evidence="1 2">
    <name type="scientific">Roseofilum casamattae BLCC-M143</name>
    <dbReference type="NCBI Taxonomy" id="3022442"/>
    <lineage>
        <taxon>Bacteria</taxon>
        <taxon>Bacillati</taxon>
        <taxon>Cyanobacteriota</taxon>
        <taxon>Cyanophyceae</taxon>
        <taxon>Desertifilales</taxon>
        <taxon>Desertifilaceae</taxon>
        <taxon>Roseofilum</taxon>
        <taxon>Roseofilum casamattae</taxon>
    </lineage>
</organism>
<gene>
    <name evidence="1" type="ORF">PMH09_17120</name>
</gene>
<name>A0ABT7C1H2_9CYAN</name>
<keyword evidence="2" id="KW-1185">Reference proteome</keyword>
<comment type="caution">
    <text evidence="1">The sequence shown here is derived from an EMBL/GenBank/DDBJ whole genome shotgun (WGS) entry which is preliminary data.</text>
</comment>
<dbReference type="Pfam" id="PF10722">
    <property type="entry name" value="YbjN"/>
    <property type="match status" value="1"/>
</dbReference>
<dbReference type="SUPFAM" id="SSF69635">
    <property type="entry name" value="Type III secretory system chaperone-like"/>
    <property type="match status" value="1"/>
</dbReference>
<evidence type="ECO:0000313" key="1">
    <source>
        <dbReference type="EMBL" id="MDJ1184912.1"/>
    </source>
</evidence>
<dbReference type="Proteomes" id="UP001232992">
    <property type="component" value="Unassembled WGS sequence"/>
</dbReference>
<evidence type="ECO:0000313" key="2">
    <source>
        <dbReference type="Proteomes" id="UP001232992"/>
    </source>
</evidence>
<proteinExistence type="predicted"/>
<reference evidence="1 2" key="1">
    <citation type="submission" date="2023-01" db="EMBL/GenBank/DDBJ databases">
        <title>Novel diversity within Roseofilum (Cyanobacteria; Desertifilaceae) from marine benthic mats with descriptions of four novel species.</title>
        <authorList>
            <person name="Wang Y."/>
            <person name="Berthold D.E."/>
            <person name="Hu J."/>
            <person name="Lefler F.W."/>
            <person name="Laughinghouse H.D. IV."/>
        </authorList>
    </citation>
    <scope>NUCLEOTIDE SEQUENCE [LARGE SCALE GENOMIC DNA]</scope>
    <source>
        <strain evidence="1 2">BLCC-M143</strain>
    </source>
</reference>
<dbReference type="EMBL" id="JAQOSQ010000022">
    <property type="protein sequence ID" value="MDJ1184912.1"/>
    <property type="molecule type" value="Genomic_DNA"/>
</dbReference>
<dbReference type="RefSeq" id="WP_283759569.1">
    <property type="nucleotide sequence ID" value="NZ_JAQOSQ010000022.1"/>
</dbReference>
<dbReference type="InterPro" id="IPR019660">
    <property type="entry name" value="Put_sensory_transdc_reg_YbjN"/>
</dbReference>
<accession>A0ABT7C1H2</accession>
<dbReference type="CDD" id="cd17036">
    <property type="entry name" value="T3SC_YbjN-like_1"/>
    <property type="match status" value="1"/>
</dbReference>